<feature type="compositionally biased region" description="Basic and acidic residues" evidence="1">
    <location>
        <begin position="19"/>
        <end position="30"/>
    </location>
</feature>
<reference evidence="2" key="1">
    <citation type="journal article" date="2021" name="bioRxiv">
        <title>Whole Genome Assembly and Annotation of Northern Wild Rice, Zizania palustris L., Supports a Whole Genome Duplication in the Zizania Genus.</title>
        <authorList>
            <person name="Haas M."/>
            <person name="Kono T."/>
            <person name="Macchietto M."/>
            <person name="Millas R."/>
            <person name="McGilp L."/>
            <person name="Shao M."/>
            <person name="Duquette J."/>
            <person name="Hirsch C.N."/>
            <person name="Kimball J."/>
        </authorList>
    </citation>
    <scope>NUCLEOTIDE SEQUENCE</scope>
    <source>
        <tissue evidence="2">Fresh leaf tissue</tissue>
    </source>
</reference>
<feature type="region of interest" description="Disordered" evidence="1">
    <location>
        <begin position="1"/>
        <end position="40"/>
    </location>
</feature>
<dbReference type="AlphaFoldDB" id="A0A8J5WXN6"/>
<gene>
    <name evidence="2" type="ORF">GUJ93_ZPchr0013g33870</name>
</gene>
<protein>
    <submittedName>
        <fullName evidence="2">Uncharacterized protein</fullName>
    </submittedName>
</protein>
<reference evidence="2" key="2">
    <citation type="submission" date="2021-02" db="EMBL/GenBank/DDBJ databases">
        <authorList>
            <person name="Kimball J.A."/>
            <person name="Haas M.W."/>
            <person name="Macchietto M."/>
            <person name="Kono T."/>
            <person name="Duquette J."/>
            <person name="Shao M."/>
        </authorList>
    </citation>
    <scope>NUCLEOTIDE SEQUENCE</scope>
    <source>
        <tissue evidence="2">Fresh leaf tissue</tissue>
    </source>
</reference>
<evidence type="ECO:0000313" key="3">
    <source>
        <dbReference type="Proteomes" id="UP000729402"/>
    </source>
</evidence>
<sequence>MAMAAAGGRHTASYGGELGGRREVPVKGEEEAGEIQGETARLASARASPLYGGNGAEAAEPILADEEAGSNVDSARAASVAEFSSASPPRSEALVRAMLCFDSKGVPKLLISRRYAWTTQLSTVGVFEVQKHQFMFLSSLKKGSESQQPQTCSHGAACLYRRRLAA</sequence>
<dbReference type="EMBL" id="JAAALK010000079">
    <property type="protein sequence ID" value="KAG8097995.1"/>
    <property type="molecule type" value="Genomic_DNA"/>
</dbReference>
<organism evidence="2 3">
    <name type="scientific">Zizania palustris</name>
    <name type="common">Northern wild rice</name>
    <dbReference type="NCBI Taxonomy" id="103762"/>
    <lineage>
        <taxon>Eukaryota</taxon>
        <taxon>Viridiplantae</taxon>
        <taxon>Streptophyta</taxon>
        <taxon>Embryophyta</taxon>
        <taxon>Tracheophyta</taxon>
        <taxon>Spermatophyta</taxon>
        <taxon>Magnoliopsida</taxon>
        <taxon>Liliopsida</taxon>
        <taxon>Poales</taxon>
        <taxon>Poaceae</taxon>
        <taxon>BOP clade</taxon>
        <taxon>Oryzoideae</taxon>
        <taxon>Oryzeae</taxon>
        <taxon>Zizaniinae</taxon>
        <taxon>Zizania</taxon>
    </lineage>
</organism>
<dbReference type="Proteomes" id="UP000729402">
    <property type="component" value="Unassembled WGS sequence"/>
</dbReference>
<comment type="caution">
    <text evidence="2">The sequence shown here is derived from an EMBL/GenBank/DDBJ whole genome shotgun (WGS) entry which is preliminary data.</text>
</comment>
<keyword evidence="3" id="KW-1185">Reference proteome</keyword>
<evidence type="ECO:0000256" key="1">
    <source>
        <dbReference type="SAM" id="MobiDB-lite"/>
    </source>
</evidence>
<accession>A0A8J5WXN6</accession>
<evidence type="ECO:0000313" key="2">
    <source>
        <dbReference type="EMBL" id="KAG8097995.1"/>
    </source>
</evidence>
<name>A0A8J5WXN6_ZIZPA</name>
<proteinExistence type="predicted"/>